<keyword evidence="8" id="KW-1185">Reference proteome</keyword>
<dbReference type="Pfam" id="PF08534">
    <property type="entry name" value="Redoxin"/>
    <property type="match status" value="1"/>
</dbReference>
<name>A0ABU0DDM7_9HYPH</name>
<dbReference type="SUPFAM" id="SSF52833">
    <property type="entry name" value="Thioredoxin-like"/>
    <property type="match status" value="1"/>
</dbReference>
<dbReference type="PANTHER" id="PTHR43110">
    <property type="entry name" value="THIOL PEROXIDASE"/>
    <property type="match status" value="1"/>
</dbReference>
<evidence type="ECO:0000313" key="8">
    <source>
        <dbReference type="Proteomes" id="UP001238467"/>
    </source>
</evidence>
<dbReference type="InterPro" id="IPR013766">
    <property type="entry name" value="Thioredoxin_domain"/>
</dbReference>
<evidence type="ECO:0000256" key="5">
    <source>
        <dbReference type="SAM" id="Phobius"/>
    </source>
</evidence>
<dbReference type="PANTHER" id="PTHR43110:SF1">
    <property type="entry name" value="THIOL PEROXIDASE"/>
    <property type="match status" value="1"/>
</dbReference>
<comment type="subcellular location">
    <subcellularLocation>
        <location evidence="1">Cell envelope</location>
    </subcellularLocation>
</comment>
<keyword evidence="2" id="KW-0201">Cytochrome c-type biogenesis</keyword>
<dbReference type="GO" id="GO:0016853">
    <property type="term" value="F:isomerase activity"/>
    <property type="evidence" value="ECO:0007669"/>
    <property type="project" value="UniProtKB-KW"/>
</dbReference>
<sequence length="266" mass="26884">MTERPEDAGGPETEGSPRRTGRFALLLAAAVVAGAVAGLAGVYGIGGGPRNVVATGPAAPAPIAVASEASQAGVVDDQCSVASAAGKRLAALATGELAAFAPTEKPTRIPDLAFLAPDGQPTRLSQVGGDGLKLVNIWATWCVPCRKEMPALDELQATLGSKGGDGAPGFEVITVNIDTRDPAKPKTFFAETGLKHLALYTDPKAQAFQDLRVVGRGFGLPTTMLIDAQGCELGHIAGPAEWASPDAVALVKAALADKGLAATSAP</sequence>
<evidence type="ECO:0000259" key="6">
    <source>
        <dbReference type="PROSITE" id="PS51352"/>
    </source>
</evidence>
<keyword evidence="5" id="KW-1133">Transmembrane helix</keyword>
<dbReference type="InterPro" id="IPR036249">
    <property type="entry name" value="Thioredoxin-like_sf"/>
</dbReference>
<evidence type="ECO:0000313" key="7">
    <source>
        <dbReference type="EMBL" id="MDQ0346517.1"/>
    </source>
</evidence>
<dbReference type="PROSITE" id="PS51352">
    <property type="entry name" value="THIOREDOXIN_2"/>
    <property type="match status" value="1"/>
</dbReference>
<accession>A0ABU0DDM7</accession>
<reference evidence="7 8" key="1">
    <citation type="submission" date="2023-07" db="EMBL/GenBank/DDBJ databases">
        <title>Genomic Encyclopedia of Type Strains, Phase IV (KMG-IV): sequencing the most valuable type-strain genomes for metagenomic binning, comparative biology and taxonomic classification.</title>
        <authorList>
            <person name="Goeker M."/>
        </authorList>
    </citation>
    <scope>NUCLEOTIDE SEQUENCE [LARGE SCALE GENOMIC DNA]</scope>
    <source>
        <strain evidence="7 8">DSM 1277</strain>
    </source>
</reference>
<organism evidence="7 8">
    <name type="scientific">Ancylobacter vacuolatus</name>
    <dbReference type="NCBI Taxonomy" id="223389"/>
    <lineage>
        <taxon>Bacteria</taxon>
        <taxon>Pseudomonadati</taxon>
        <taxon>Pseudomonadota</taxon>
        <taxon>Alphaproteobacteria</taxon>
        <taxon>Hyphomicrobiales</taxon>
        <taxon>Xanthobacteraceae</taxon>
        <taxon>Ancylobacter</taxon>
    </lineage>
</organism>
<comment type="caution">
    <text evidence="7">The sequence shown here is derived from an EMBL/GenBank/DDBJ whole genome shotgun (WGS) entry which is preliminary data.</text>
</comment>
<keyword evidence="5" id="KW-0472">Membrane</keyword>
<feature type="transmembrane region" description="Helical" evidence="5">
    <location>
        <begin position="23"/>
        <end position="45"/>
    </location>
</feature>
<keyword evidence="4" id="KW-0676">Redox-active center</keyword>
<dbReference type="InterPro" id="IPR013740">
    <property type="entry name" value="Redoxin"/>
</dbReference>
<keyword evidence="5" id="KW-0812">Transmembrane</keyword>
<dbReference type="EMBL" id="JAUSUH010000002">
    <property type="protein sequence ID" value="MDQ0346517.1"/>
    <property type="molecule type" value="Genomic_DNA"/>
</dbReference>
<dbReference type="Gene3D" id="3.40.30.10">
    <property type="entry name" value="Glutaredoxin"/>
    <property type="match status" value="1"/>
</dbReference>
<gene>
    <name evidence="7" type="ORF">J2S76_000934</name>
</gene>
<evidence type="ECO:0000256" key="1">
    <source>
        <dbReference type="ARBA" id="ARBA00004196"/>
    </source>
</evidence>
<dbReference type="Proteomes" id="UP001238467">
    <property type="component" value="Unassembled WGS sequence"/>
</dbReference>
<keyword evidence="7" id="KW-0413">Isomerase</keyword>
<protein>
    <submittedName>
        <fullName evidence="7">Thiol-disulfide isomerase/thioredoxin</fullName>
    </submittedName>
</protein>
<evidence type="ECO:0000256" key="2">
    <source>
        <dbReference type="ARBA" id="ARBA00022748"/>
    </source>
</evidence>
<keyword evidence="3" id="KW-1015">Disulfide bond</keyword>
<dbReference type="CDD" id="cd02966">
    <property type="entry name" value="TlpA_like_family"/>
    <property type="match status" value="1"/>
</dbReference>
<dbReference type="RefSeq" id="WP_307057981.1">
    <property type="nucleotide sequence ID" value="NZ_JAUSUH010000002.1"/>
</dbReference>
<feature type="domain" description="Thioredoxin" evidence="6">
    <location>
        <begin position="103"/>
        <end position="256"/>
    </location>
</feature>
<evidence type="ECO:0000256" key="3">
    <source>
        <dbReference type="ARBA" id="ARBA00023157"/>
    </source>
</evidence>
<dbReference type="NCBIfam" id="NF047696">
    <property type="entry name" value="ThlDiSintTplARhiz"/>
    <property type="match status" value="1"/>
</dbReference>
<dbReference type="InterPro" id="IPR050455">
    <property type="entry name" value="Tpx_Peroxidase_subfamily"/>
</dbReference>
<dbReference type="InterPro" id="IPR017937">
    <property type="entry name" value="Thioredoxin_CS"/>
</dbReference>
<proteinExistence type="predicted"/>
<dbReference type="PROSITE" id="PS00194">
    <property type="entry name" value="THIOREDOXIN_1"/>
    <property type="match status" value="1"/>
</dbReference>
<evidence type="ECO:0000256" key="4">
    <source>
        <dbReference type="ARBA" id="ARBA00023284"/>
    </source>
</evidence>